<keyword evidence="4" id="KW-1185">Reference proteome</keyword>
<dbReference type="OrthoDB" id="406505at2759"/>
<proteinExistence type="predicted"/>
<dbReference type="AlphaFoldDB" id="A0A4V1J0Z3"/>
<keyword evidence="1" id="KW-0732">Signal</keyword>
<dbReference type="SUPFAM" id="SSF50685">
    <property type="entry name" value="Barwin-like endoglucanases"/>
    <property type="match status" value="1"/>
</dbReference>
<dbReference type="PANTHER" id="PTHR31836:SF28">
    <property type="entry name" value="SRCR DOMAIN-CONTAINING PROTEIN-RELATED"/>
    <property type="match status" value="1"/>
</dbReference>
<sequence length="108" mass="11212">MVSSAINKLTAMAGEATYYNPGVGTGACGKVHGDNEHIVAIPKIFFKSANPNADPMCNTCVRVKGPNGSLVVRITDICPTCAATAIDLSPAAFSAIGVMEKGRIDISW</sequence>
<reference evidence="4" key="1">
    <citation type="journal article" date="2018" name="Nat. Microbiol.">
        <title>Leveraging single-cell genomics to expand the fungal tree of life.</title>
        <authorList>
            <person name="Ahrendt S.R."/>
            <person name="Quandt C.A."/>
            <person name="Ciobanu D."/>
            <person name="Clum A."/>
            <person name="Salamov A."/>
            <person name="Andreopoulos B."/>
            <person name="Cheng J.F."/>
            <person name="Woyke T."/>
            <person name="Pelin A."/>
            <person name="Henrissat B."/>
            <person name="Reynolds N.K."/>
            <person name="Benny G.L."/>
            <person name="Smith M.E."/>
            <person name="James T.Y."/>
            <person name="Grigoriev I.V."/>
        </authorList>
    </citation>
    <scope>NUCLEOTIDE SEQUENCE [LARGE SCALE GENOMIC DNA]</scope>
    <source>
        <strain evidence="4">Benny S71-1</strain>
    </source>
</reference>
<name>A0A4V1J0Z3_9FUNG</name>
<organism evidence="3 4">
    <name type="scientific">Syncephalis pseudoplumigaleata</name>
    <dbReference type="NCBI Taxonomy" id="1712513"/>
    <lineage>
        <taxon>Eukaryota</taxon>
        <taxon>Fungi</taxon>
        <taxon>Fungi incertae sedis</taxon>
        <taxon>Zoopagomycota</taxon>
        <taxon>Zoopagomycotina</taxon>
        <taxon>Zoopagomycetes</taxon>
        <taxon>Zoopagales</taxon>
        <taxon>Piptocephalidaceae</taxon>
        <taxon>Syncephalis</taxon>
    </lineage>
</organism>
<feature type="non-terminal residue" evidence="3">
    <location>
        <position position="108"/>
    </location>
</feature>
<dbReference type="InterPro" id="IPR036908">
    <property type="entry name" value="RlpA-like_sf"/>
</dbReference>
<accession>A0A4V1J0Z3</accession>
<dbReference type="InterPro" id="IPR051477">
    <property type="entry name" value="Expansin_CellWall"/>
</dbReference>
<protein>
    <submittedName>
        <fullName evidence="3">Barwin-like endoglucanase</fullName>
    </submittedName>
</protein>
<evidence type="ECO:0000259" key="2">
    <source>
        <dbReference type="Pfam" id="PF03330"/>
    </source>
</evidence>
<gene>
    <name evidence="3" type="ORF">SYNPS1DRAFT_18905</name>
</gene>
<dbReference type="PANTHER" id="PTHR31836">
    <property type="match status" value="1"/>
</dbReference>
<dbReference type="CDD" id="cd22191">
    <property type="entry name" value="DPBB_RlpA_EXP_N-like"/>
    <property type="match status" value="1"/>
</dbReference>
<evidence type="ECO:0000313" key="3">
    <source>
        <dbReference type="EMBL" id="RKP23259.1"/>
    </source>
</evidence>
<dbReference type="Gene3D" id="2.40.40.10">
    <property type="entry name" value="RlpA-like domain"/>
    <property type="match status" value="1"/>
</dbReference>
<dbReference type="EMBL" id="KZ991161">
    <property type="protein sequence ID" value="RKP23259.1"/>
    <property type="molecule type" value="Genomic_DNA"/>
</dbReference>
<evidence type="ECO:0000313" key="4">
    <source>
        <dbReference type="Proteomes" id="UP000278143"/>
    </source>
</evidence>
<dbReference type="Proteomes" id="UP000278143">
    <property type="component" value="Unassembled WGS sequence"/>
</dbReference>
<dbReference type="InterPro" id="IPR009009">
    <property type="entry name" value="RlpA-like_DPBB"/>
</dbReference>
<dbReference type="Pfam" id="PF03330">
    <property type="entry name" value="DPBB_1"/>
    <property type="match status" value="1"/>
</dbReference>
<feature type="domain" description="RlpA-like protein double-psi beta-barrel" evidence="2">
    <location>
        <begin position="12"/>
        <end position="107"/>
    </location>
</feature>
<evidence type="ECO:0000256" key="1">
    <source>
        <dbReference type="ARBA" id="ARBA00022729"/>
    </source>
</evidence>